<feature type="transmembrane region" description="Helical" evidence="2">
    <location>
        <begin position="237"/>
        <end position="257"/>
    </location>
</feature>
<dbReference type="SMART" id="SM00460">
    <property type="entry name" value="TGc"/>
    <property type="match status" value="1"/>
</dbReference>
<evidence type="ECO:0000256" key="2">
    <source>
        <dbReference type="SAM" id="Phobius"/>
    </source>
</evidence>
<dbReference type="InterPro" id="IPR038765">
    <property type="entry name" value="Papain-like_cys_pep_sf"/>
</dbReference>
<feature type="transmembrane region" description="Helical" evidence="2">
    <location>
        <begin position="173"/>
        <end position="192"/>
    </location>
</feature>
<dbReference type="PANTHER" id="PTHR42736">
    <property type="entry name" value="PROTEIN-GLUTAMINE GAMMA-GLUTAMYLTRANSFERASE"/>
    <property type="match status" value="1"/>
</dbReference>
<dbReference type="PANTHER" id="PTHR42736:SF1">
    <property type="entry name" value="PROTEIN-GLUTAMINE GAMMA-GLUTAMYLTRANSFERASE"/>
    <property type="match status" value="1"/>
</dbReference>
<reference evidence="4" key="1">
    <citation type="submission" date="2023-03" db="EMBL/GenBank/DDBJ databases">
        <title>Amycolatopsis taiwanensis NBRC 103393.</title>
        <authorList>
            <person name="Ichikawa N."/>
            <person name="Sato H."/>
            <person name="Tonouchi N."/>
        </authorList>
    </citation>
    <scope>NUCLEOTIDE SEQUENCE</scope>
    <source>
        <strain evidence="4">NBRC 103393</strain>
    </source>
</reference>
<protein>
    <recommendedName>
        <fullName evidence="3">Transglutaminase-like domain-containing protein</fullName>
    </recommendedName>
</protein>
<feature type="transmembrane region" description="Helical" evidence="2">
    <location>
        <begin position="673"/>
        <end position="691"/>
    </location>
</feature>
<gene>
    <name evidence="4" type="ORF">Atai01_60060</name>
</gene>
<evidence type="ECO:0000256" key="1">
    <source>
        <dbReference type="SAM" id="MobiDB-lite"/>
    </source>
</evidence>
<feature type="transmembrane region" description="Helical" evidence="2">
    <location>
        <begin position="95"/>
        <end position="118"/>
    </location>
</feature>
<dbReference type="SUPFAM" id="SSF54001">
    <property type="entry name" value="Cysteine proteinases"/>
    <property type="match status" value="1"/>
</dbReference>
<proteinExistence type="predicted"/>
<dbReference type="Proteomes" id="UP001165136">
    <property type="component" value="Unassembled WGS sequence"/>
</dbReference>
<dbReference type="InterPro" id="IPR052901">
    <property type="entry name" value="Bact_TGase-like"/>
</dbReference>
<feature type="region of interest" description="Disordered" evidence="1">
    <location>
        <begin position="576"/>
        <end position="633"/>
    </location>
</feature>
<evidence type="ECO:0000313" key="5">
    <source>
        <dbReference type="Proteomes" id="UP001165136"/>
    </source>
</evidence>
<keyword evidence="2" id="KW-0472">Membrane</keyword>
<feature type="transmembrane region" description="Helical" evidence="2">
    <location>
        <begin position="65"/>
        <end position="83"/>
    </location>
</feature>
<name>A0A9W6R8A4_9PSEU</name>
<dbReference type="Pfam" id="PF11992">
    <property type="entry name" value="TgpA_N"/>
    <property type="match status" value="1"/>
</dbReference>
<feature type="region of interest" description="Disordered" evidence="1">
    <location>
        <begin position="1"/>
        <end position="28"/>
    </location>
</feature>
<dbReference type="InterPro" id="IPR021878">
    <property type="entry name" value="TgpA_N"/>
</dbReference>
<feature type="transmembrane region" description="Helical" evidence="2">
    <location>
        <begin position="198"/>
        <end position="216"/>
    </location>
</feature>
<comment type="caution">
    <text evidence="4">The sequence shown here is derived from an EMBL/GenBank/DDBJ whole genome shotgun (WGS) entry which is preliminary data.</text>
</comment>
<sequence length="833" mass="87775">MTAVMPPRQSAGRIPPGRPQLHTPTQRVVKPPPAWRATLLAPVAAGLATLCASTSLTGVVTGASFLGYVAVAVVLVACTGLVLRSVRAPTPLVGLAQLAILLLLVTGVFSNHGIMAVFPGPAAASDLNDVLSAAFDQIRNGFPPVDPTPPILCLITIAMGLVAVLVDTLTVAASAPAATGLVLLCVYAVPASLSDSMLPWWTFVLGAAAFAALLAVDGNHRHQRWRNRDAPGLGASPAAVSAPAAVVVLALVLGLVAGTTITFVGTVGRLPGSGRGAGSGTGGLGINPFTSLRGMLDQGNTVDLFRVRGLGNDKRLLRAFTLNTYQPNVGWTLPPGPMPAGYPALNQQLPAAPGDDGSAESRQIQIEPLNWDDVWLPTYGSLRGLQGIANGWFYDPQSGAVFSERKQQPPAYTELASLAEPTKDQLERVKLPQTLGNPRDYIPIPGIDPRVIGLTHEITANTSTVFDAATAIWRFFTAEGRFTYDTHTAPVADSDALTDFLLYGKRGFCEQFASAMAVMLRTLDVPTRVAVGFTVGFADGDTRLITSQDAHAWVEVYFGPDLGWVSFDPTPRSDGRGYVPPYLQSGSSSSDSSAQDTQEVPSVSTTHVAPSGVGDIQNSGGGPGGPPQAAPAGSAPGWTSWGLLAVVLAAIALSVTAFLATRSARRRSTVARWLPLAAASAWLLAVVLTAWLVHWVLALALLVLTGVGLVPAIMREIQRQRRLRAIAAREPGAASAAWAELRDECADRGVPIPSTATVRTAAQQVAHDNRLDDAGKDNLRTVVGVIERSWYAPTGTVDDPGFVPAFEGLRESLRRNAPMSWRGRLFPRSVFRR</sequence>
<keyword evidence="5" id="KW-1185">Reference proteome</keyword>
<organism evidence="4 5">
    <name type="scientific">Amycolatopsis taiwanensis</name>
    <dbReference type="NCBI Taxonomy" id="342230"/>
    <lineage>
        <taxon>Bacteria</taxon>
        <taxon>Bacillati</taxon>
        <taxon>Actinomycetota</taxon>
        <taxon>Actinomycetes</taxon>
        <taxon>Pseudonocardiales</taxon>
        <taxon>Pseudonocardiaceae</taxon>
        <taxon>Amycolatopsis</taxon>
    </lineage>
</organism>
<feature type="domain" description="Transglutaminase-like" evidence="3">
    <location>
        <begin position="501"/>
        <end position="571"/>
    </location>
</feature>
<evidence type="ECO:0000259" key="3">
    <source>
        <dbReference type="SMART" id="SM00460"/>
    </source>
</evidence>
<keyword evidence="2" id="KW-0812">Transmembrane</keyword>
<feature type="transmembrane region" description="Helical" evidence="2">
    <location>
        <begin position="149"/>
        <end position="166"/>
    </location>
</feature>
<dbReference type="AlphaFoldDB" id="A0A9W6R8A4"/>
<keyword evidence="2" id="KW-1133">Transmembrane helix</keyword>
<feature type="compositionally biased region" description="Polar residues" evidence="1">
    <location>
        <begin position="594"/>
        <end position="608"/>
    </location>
</feature>
<accession>A0A9W6R8A4</accession>
<feature type="transmembrane region" description="Helical" evidence="2">
    <location>
        <begin position="37"/>
        <end position="59"/>
    </location>
</feature>
<dbReference type="Gene3D" id="3.10.620.30">
    <property type="match status" value="1"/>
</dbReference>
<dbReference type="InterPro" id="IPR002931">
    <property type="entry name" value="Transglutaminase-like"/>
</dbReference>
<dbReference type="Pfam" id="PF01841">
    <property type="entry name" value="Transglut_core"/>
    <property type="match status" value="1"/>
</dbReference>
<dbReference type="EMBL" id="BSTI01000016">
    <property type="protein sequence ID" value="GLY69387.1"/>
    <property type="molecule type" value="Genomic_DNA"/>
</dbReference>
<feature type="transmembrane region" description="Helical" evidence="2">
    <location>
        <begin position="697"/>
        <end position="714"/>
    </location>
</feature>
<evidence type="ECO:0000313" key="4">
    <source>
        <dbReference type="EMBL" id="GLY69387.1"/>
    </source>
</evidence>
<feature type="transmembrane region" description="Helical" evidence="2">
    <location>
        <begin position="638"/>
        <end position="661"/>
    </location>
</feature>